<organism evidence="2 3">
    <name type="scientific">Laccaria amethystina LaAM-08-1</name>
    <dbReference type="NCBI Taxonomy" id="1095629"/>
    <lineage>
        <taxon>Eukaryota</taxon>
        <taxon>Fungi</taxon>
        <taxon>Dikarya</taxon>
        <taxon>Basidiomycota</taxon>
        <taxon>Agaricomycotina</taxon>
        <taxon>Agaricomycetes</taxon>
        <taxon>Agaricomycetidae</taxon>
        <taxon>Agaricales</taxon>
        <taxon>Agaricineae</taxon>
        <taxon>Hydnangiaceae</taxon>
        <taxon>Laccaria</taxon>
    </lineage>
</organism>
<evidence type="ECO:0000313" key="2">
    <source>
        <dbReference type="EMBL" id="KIJ99839.1"/>
    </source>
</evidence>
<dbReference type="Pfam" id="PF20231">
    <property type="entry name" value="DUF6589"/>
    <property type="match status" value="2"/>
</dbReference>
<dbReference type="InterPro" id="IPR046496">
    <property type="entry name" value="DUF6589"/>
</dbReference>
<dbReference type="AlphaFoldDB" id="A0A0C9WPE2"/>
<feature type="domain" description="DUF6589" evidence="1">
    <location>
        <begin position="202"/>
        <end position="295"/>
    </location>
</feature>
<dbReference type="HOGENOM" id="CLU_007061_3_1_1"/>
<accession>A0A0C9WPE2</accession>
<reference evidence="2 3" key="1">
    <citation type="submission" date="2014-04" db="EMBL/GenBank/DDBJ databases">
        <authorList>
            <consortium name="DOE Joint Genome Institute"/>
            <person name="Kuo A."/>
            <person name="Kohler A."/>
            <person name="Nagy L.G."/>
            <person name="Floudas D."/>
            <person name="Copeland A."/>
            <person name="Barry K.W."/>
            <person name="Cichocki N."/>
            <person name="Veneault-Fourrey C."/>
            <person name="LaButti K."/>
            <person name="Lindquist E.A."/>
            <person name="Lipzen A."/>
            <person name="Lundell T."/>
            <person name="Morin E."/>
            <person name="Murat C."/>
            <person name="Sun H."/>
            <person name="Tunlid A."/>
            <person name="Henrissat B."/>
            <person name="Grigoriev I.V."/>
            <person name="Hibbett D.S."/>
            <person name="Martin F."/>
            <person name="Nordberg H.P."/>
            <person name="Cantor M.N."/>
            <person name="Hua S.X."/>
        </authorList>
    </citation>
    <scope>NUCLEOTIDE SEQUENCE [LARGE SCALE GENOMIC DNA]</scope>
    <source>
        <strain evidence="2 3">LaAM-08-1</strain>
    </source>
</reference>
<evidence type="ECO:0000313" key="3">
    <source>
        <dbReference type="Proteomes" id="UP000054477"/>
    </source>
</evidence>
<protein>
    <recommendedName>
        <fullName evidence="1">DUF6589 domain-containing protein</fullName>
    </recommendedName>
</protein>
<sequence length="388" mass="43969">ICRLVSNKMESAKPLLKMKLKMVSPAYVKQWDVAVIMDPVAAITPTWTKVLYAASEPQRSESKDTRNQPTTRNIISSSVHHLCSLASCKVQIGLGLLAWTTGASHRMIDVLHQSVLSMSFVSITHIIDALTEHSLEEARKAVRIRPHALTYDNINLSTSIFVEQTANTPNKVQSGTFPVIYELLNAKLEDMKLEPIISHLKNSSPLKMSDLRPSKKSLESFIAQSALNVVNKLVKYVKGFDYLKNNPLLQHPERQPLTKGHKTKYHCLHASTIEEASVQGNILVHDDVYCQFQQLTTNSQMLAFEDFQISFGVFHLVMNLIWALLQNHHGTTNDIGSLSHYFLILEKTRLRGEHPYYHTLLSTLLQILDGLLLNAWRTEYRSLEDYAK</sequence>
<dbReference type="Proteomes" id="UP000054477">
    <property type="component" value="Unassembled WGS sequence"/>
</dbReference>
<dbReference type="STRING" id="1095629.A0A0C9WPE2"/>
<reference evidence="3" key="2">
    <citation type="submission" date="2015-01" db="EMBL/GenBank/DDBJ databases">
        <title>Evolutionary Origins and Diversification of the Mycorrhizal Mutualists.</title>
        <authorList>
            <consortium name="DOE Joint Genome Institute"/>
            <consortium name="Mycorrhizal Genomics Consortium"/>
            <person name="Kohler A."/>
            <person name="Kuo A."/>
            <person name="Nagy L.G."/>
            <person name="Floudas D."/>
            <person name="Copeland A."/>
            <person name="Barry K.W."/>
            <person name="Cichocki N."/>
            <person name="Veneault-Fourrey C."/>
            <person name="LaButti K."/>
            <person name="Lindquist E.A."/>
            <person name="Lipzen A."/>
            <person name="Lundell T."/>
            <person name="Morin E."/>
            <person name="Murat C."/>
            <person name="Riley R."/>
            <person name="Ohm R."/>
            <person name="Sun H."/>
            <person name="Tunlid A."/>
            <person name="Henrissat B."/>
            <person name="Grigoriev I.V."/>
            <person name="Hibbett D.S."/>
            <person name="Martin F."/>
        </authorList>
    </citation>
    <scope>NUCLEOTIDE SEQUENCE [LARGE SCALE GENOMIC DNA]</scope>
    <source>
        <strain evidence="3">LaAM-08-1</strain>
    </source>
</reference>
<dbReference type="EMBL" id="KN838638">
    <property type="protein sequence ID" value="KIJ99839.1"/>
    <property type="molecule type" value="Genomic_DNA"/>
</dbReference>
<keyword evidence="3" id="KW-1185">Reference proteome</keyword>
<proteinExistence type="predicted"/>
<feature type="domain" description="DUF6589" evidence="1">
    <location>
        <begin position="307"/>
        <end position="387"/>
    </location>
</feature>
<gene>
    <name evidence="2" type="ORF">K443DRAFT_101532</name>
</gene>
<name>A0A0C9WPE2_9AGAR</name>
<feature type="non-terminal residue" evidence="2">
    <location>
        <position position="388"/>
    </location>
</feature>
<evidence type="ECO:0000259" key="1">
    <source>
        <dbReference type="Pfam" id="PF20231"/>
    </source>
</evidence>
<dbReference type="OrthoDB" id="2496395at2759"/>